<dbReference type="AlphaFoldDB" id="U1GU27"/>
<feature type="chain" id="PRO_5005147373" description="Lysophospholipase" evidence="10">
    <location>
        <begin position="19"/>
        <end position="644"/>
    </location>
</feature>
<comment type="catalytic activity">
    <reaction evidence="8 10">
        <text>a 1-acyl-sn-glycero-3-phosphocholine + H2O = sn-glycerol 3-phosphocholine + a fatty acid + H(+)</text>
        <dbReference type="Rhea" id="RHEA:15177"/>
        <dbReference type="ChEBI" id="CHEBI:15377"/>
        <dbReference type="ChEBI" id="CHEBI:15378"/>
        <dbReference type="ChEBI" id="CHEBI:16870"/>
        <dbReference type="ChEBI" id="CHEBI:28868"/>
        <dbReference type="ChEBI" id="CHEBI:58168"/>
        <dbReference type="EC" id="3.1.1.5"/>
    </reaction>
</comment>
<comment type="similarity">
    <text evidence="1 10">Belongs to the lysophospholipase family.</text>
</comment>
<dbReference type="PANTHER" id="PTHR10728">
    <property type="entry name" value="CYTOSOLIC PHOSPHOLIPASE A2"/>
    <property type="match status" value="1"/>
</dbReference>
<proteinExistence type="inferred from homology"/>
<evidence type="ECO:0000256" key="6">
    <source>
        <dbReference type="ARBA" id="ARBA00023098"/>
    </source>
</evidence>
<dbReference type="GO" id="GO:0004623">
    <property type="term" value="F:phospholipase A2 activity"/>
    <property type="evidence" value="ECO:0007669"/>
    <property type="project" value="TreeGrafter"/>
</dbReference>
<dbReference type="PANTHER" id="PTHR10728:SF33">
    <property type="entry name" value="LYSOPHOSPHOLIPASE 1-RELATED"/>
    <property type="match status" value="1"/>
</dbReference>
<evidence type="ECO:0000256" key="1">
    <source>
        <dbReference type="ARBA" id="ARBA00008780"/>
    </source>
</evidence>
<evidence type="ECO:0000313" key="12">
    <source>
        <dbReference type="EMBL" id="ERF75943.1"/>
    </source>
</evidence>
<dbReference type="HOGENOM" id="CLU_014602_0_0_1"/>
<keyword evidence="3 10" id="KW-0732">Signal</keyword>
<feature type="signal peptide" evidence="10">
    <location>
        <begin position="1"/>
        <end position="18"/>
    </location>
</feature>
<protein>
    <recommendedName>
        <fullName evidence="2 10">Lysophospholipase</fullName>
        <ecNumber evidence="2 10">3.1.1.5</ecNumber>
    </recommendedName>
</protein>
<dbReference type="EC" id="3.1.1.5" evidence="2 10"/>
<evidence type="ECO:0000256" key="8">
    <source>
        <dbReference type="ARBA" id="ARBA00049531"/>
    </source>
</evidence>
<dbReference type="GO" id="GO:0004622">
    <property type="term" value="F:phosphatidylcholine lysophospholipase activity"/>
    <property type="evidence" value="ECO:0007669"/>
    <property type="project" value="UniProtKB-EC"/>
</dbReference>
<dbReference type="Pfam" id="PF01735">
    <property type="entry name" value="PLA2_B"/>
    <property type="match status" value="1"/>
</dbReference>
<evidence type="ECO:0000256" key="4">
    <source>
        <dbReference type="ARBA" id="ARBA00022801"/>
    </source>
</evidence>
<dbReference type="OrthoDB" id="4084751at2759"/>
<evidence type="ECO:0000256" key="9">
    <source>
        <dbReference type="PROSITE-ProRule" id="PRU00555"/>
    </source>
</evidence>
<keyword evidence="13" id="KW-1185">Reference proteome</keyword>
<sequence>MRTPVVALIALHALLAQGKLNSYSTVAFPPAVRRALPNSPNGYAPTPVTCPSGQQPVVRDASSLSPNETAWLERRRANTVEPMRDLLNRLEIEGFDVNTFLDGNANNISALPNIAIAFSGGGYRALLNGAGVMAAFDSRTENATAPGHIGGLLQSATYVAGLSGGGWLTGSIFVNNFTTVTALRDDTSATVWNFNSSILEGPEQEGIQVLNTAEYYQDILDKVSGKEDAGFETTLTDYWGRALAFQLVNATEGGPAYTWSSIGLMDDFQSGSYPMPIILADERAPGETLIPRNTTVFEFNPFEMGSWDPTTFGFVNMQYLGSNFSGGVVTNDAACVVGFDNVGFIMGTSSSLFNTIVALADSPDLPQPVRDVLAQALTSGGSENEDIADYPNPFFGYNNATNPSANSSTLTLVDGGLDFQNIPLHPVIQPDRNVDVIFAVDSSADTSFNYPNGTALVATYERSQSDISNGTAFPSIPDVNTMVNLNLNQRPTFFGCNSSNITSDNPVPLIVYIPLSPYVLFSNVSTFDPLAFNDTFRNAIIENGYDVATMGNGTVDAQWPTCVGCAVLSRSLERTGTPVPQVCVECFQAFCWDGTLNSTVPATYEPTLRLGSLNRPSSAASGTRWPNSLLLATLATTVALLAML</sequence>
<dbReference type="EMBL" id="KE720795">
    <property type="protein sequence ID" value="ERF75943.1"/>
    <property type="molecule type" value="Genomic_DNA"/>
</dbReference>
<dbReference type="InterPro" id="IPR016035">
    <property type="entry name" value="Acyl_Trfase/lysoPLipase"/>
</dbReference>
<dbReference type="Proteomes" id="UP000019373">
    <property type="component" value="Unassembled WGS sequence"/>
</dbReference>
<keyword evidence="5 9" id="KW-0442">Lipid degradation</keyword>
<accession>U1GU27</accession>
<keyword evidence="4 9" id="KW-0378">Hydrolase</keyword>
<evidence type="ECO:0000259" key="11">
    <source>
        <dbReference type="PROSITE" id="PS51210"/>
    </source>
</evidence>
<organism evidence="12 13">
    <name type="scientific">Endocarpon pusillum (strain Z07020 / HMAS-L-300199)</name>
    <name type="common">Lichen-forming fungus</name>
    <dbReference type="NCBI Taxonomy" id="1263415"/>
    <lineage>
        <taxon>Eukaryota</taxon>
        <taxon>Fungi</taxon>
        <taxon>Dikarya</taxon>
        <taxon>Ascomycota</taxon>
        <taxon>Pezizomycotina</taxon>
        <taxon>Eurotiomycetes</taxon>
        <taxon>Chaetothyriomycetidae</taxon>
        <taxon>Verrucariales</taxon>
        <taxon>Verrucariaceae</taxon>
        <taxon>Endocarpon</taxon>
    </lineage>
</organism>
<dbReference type="OMA" id="FARYCWN"/>
<dbReference type="GeneID" id="19236367"/>
<keyword evidence="6 9" id="KW-0443">Lipid metabolism</keyword>
<feature type="domain" description="PLA2c" evidence="11">
    <location>
        <begin position="49"/>
        <end position="597"/>
    </location>
</feature>
<dbReference type="PROSITE" id="PS51210">
    <property type="entry name" value="PLA2C"/>
    <property type="match status" value="1"/>
</dbReference>
<evidence type="ECO:0000313" key="13">
    <source>
        <dbReference type="Proteomes" id="UP000019373"/>
    </source>
</evidence>
<gene>
    <name evidence="12" type="ORF">EPUS_01309</name>
</gene>
<dbReference type="RefSeq" id="XP_007786792.1">
    <property type="nucleotide sequence ID" value="XM_007788602.1"/>
</dbReference>
<dbReference type="SUPFAM" id="SSF52151">
    <property type="entry name" value="FabD/lysophospholipase-like"/>
    <property type="match status" value="1"/>
</dbReference>
<dbReference type="GO" id="GO:0046475">
    <property type="term" value="P:glycerophospholipid catabolic process"/>
    <property type="evidence" value="ECO:0007669"/>
    <property type="project" value="TreeGrafter"/>
</dbReference>
<name>U1GU27_ENDPU</name>
<evidence type="ECO:0000256" key="3">
    <source>
        <dbReference type="ARBA" id="ARBA00022729"/>
    </source>
</evidence>
<evidence type="ECO:0000256" key="10">
    <source>
        <dbReference type="RuleBase" id="RU362103"/>
    </source>
</evidence>
<evidence type="ECO:0000256" key="7">
    <source>
        <dbReference type="ARBA" id="ARBA00023180"/>
    </source>
</evidence>
<keyword evidence="7" id="KW-0325">Glycoprotein</keyword>
<evidence type="ECO:0000256" key="5">
    <source>
        <dbReference type="ARBA" id="ARBA00022963"/>
    </source>
</evidence>
<evidence type="ECO:0000256" key="2">
    <source>
        <dbReference type="ARBA" id="ARBA00013274"/>
    </source>
</evidence>
<dbReference type="GO" id="GO:0005829">
    <property type="term" value="C:cytosol"/>
    <property type="evidence" value="ECO:0007669"/>
    <property type="project" value="TreeGrafter"/>
</dbReference>
<reference evidence="13" key="1">
    <citation type="journal article" date="2014" name="BMC Genomics">
        <title>Genome characteristics reveal the impact of lichenization on lichen-forming fungus Endocarpon pusillum Hedwig (Verrucariales, Ascomycota).</title>
        <authorList>
            <person name="Wang Y.-Y."/>
            <person name="Liu B."/>
            <person name="Zhang X.-Y."/>
            <person name="Zhou Q.-M."/>
            <person name="Zhang T."/>
            <person name="Li H."/>
            <person name="Yu Y.-F."/>
            <person name="Zhang X.-L."/>
            <person name="Hao X.-Y."/>
            <person name="Wang M."/>
            <person name="Wang L."/>
            <person name="Wei J.-C."/>
        </authorList>
    </citation>
    <scope>NUCLEOTIDE SEQUENCE [LARGE SCALE GENOMIC DNA]</scope>
    <source>
        <strain evidence="13">Z07020 / HMAS-L-300199</strain>
    </source>
</reference>
<dbReference type="GO" id="GO:0005783">
    <property type="term" value="C:endoplasmic reticulum"/>
    <property type="evidence" value="ECO:0007669"/>
    <property type="project" value="TreeGrafter"/>
</dbReference>
<dbReference type="eggNOG" id="KOG1325">
    <property type="taxonomic scope" value="Eukaryota"/>
</dbReference>
<dbReference type="SMART" id="SM00022">
    <property type="entry name" value="PLAc"/>
    <property type="match status" value="1"/>
</dbReference>
<dbReference type="InterPro" id="IPR002642">
    <property type="entry name" value="LysoPLipase_cat_dom"/>
</dbReference>
<dbReference type="FunFam" id="3.40.1090.10:FF:000010">
    <property type="entry name" value="Lysophospholipase"/>
    <property type="match status" value="1"/>
</dbReference>
<dbReference type="Gene3D" id="3.40.1090.10">
    <property type="entry name" value="Cytosolic phospholipase A2 catalytic domain"/>
    <property type="match status" value="1"/>
</dbReference>